<feature type="domain" description="T-SNARE coiled-coil homology" evidence="11">
    <location>
        <begin position="51"/>
        <end position="113"/>
    </location>
</feature>
<dbReference type="GO" id="GO:0000139">
    <property type="term" value="C:Golgi membrane"/>
    <property type="evidence" value="ECO:0007669"/>
    <property type="project" value="UniProtKB-SubCell"/>
</dbReference>
<protein>
    <submittedName>
        <fullName evidence="12">Protein transport protein BET1</fullName>
    </submittedName>
</protein>
<evidence type="ECO:0000256" key="7">
    <source>
        <dbReference type="ARBA" id="ARBA00023136"/>
    </source>
</evidence>
<feature type="region of interest" description="Disordered" evidence="9">
    <location>
        <begin position="1"/>
        <end position="51"/>
    </location>
</feature>
<evidence type="ECO:0000256" key="8">
    <source>
        <dbReference type="ARBA" id="ARBA00046280"/>
    </source>
</evidence>
<organism evidence="12 13">
    <name type="scientific">Lactarius akahatsu</name>
    <dbReference type="NCBI Taxonomy" id="416441"/>
    <lineage>
        <taxon>Eukaryota</taxon>
        <taxon>Fungi</taxon>
        <taxon>Dikarya</taxon>
        <taxon>Basidiomycota</taxon>
        <taxon>Agaricomycotina</taxon>
        <taxon>Agaricomycetes</taxon>
        <taxon>Russulales</taxon>
        <taxon>Russulaceae</taxon>
        <taxon>Lactarius</taxon>
    </lineage>
</organism>
<keyword evidence="3 10" id="KW-0812">Transmembrane</keyword>
<evidence type="ECO:0000256" key="3">
    <source>
        <dbReference type="ARBA" id="ARBA00022692"/>
    </source>
</evidence>
<evidence type="ECO:0000313" key="13">
    <source>
        <dbReference type="Proteomes" id="UP001201163"/>
    </source>
</evidence>
<evidence type="ECO:0000313" key="12">
    <source>
        <dbReference type="EMBL" id="KAH8992030.1"/>
    </source>
</evidence>
<comment type="subcellular location">
    <subcellularLocation>
        <location evidence="8">Endomembrane system</location>
        <topology evidence="8">Single-pass type IV membrane protein</topology>
    </subcellularLocation>
    <subcellularLocation>
        <location evidence="1">Golgi apparatus membrane</location>
    </subcellularLocation>
</comment>
<dbReference type="InterPro" id="IPR000727">
    <property type="entry name" value="T_SNARE_dom"/>
</dbReference>
<keyword evidence="7 10" id="KW-0472">Membrane</keyword>
<name>A0AAD4QE02_9AGAM</name>
<reference evidence="12" key="1">
    <citation type="submission" date="2022-01" db="EMBL/GenBank/DDBJ databases">
        <title>Comparative genomics reveals a dynamic genome evolution in the ectomycorrhizal milk-cap (Lactarius) mushrooms.</title>
        <authorList>
            <consortium name="DOE Joint Genome Institute"/>
            <person name="Lebreton A."/>
            <person name="Tang N."/>
            <person name="Kuo A."/>
            <person name="LaButti K."/>
            <person name="Drula E."/>
            <person name="Barry K."/>
            <person name="Clum A."/>
            <person name="Lipzen A."/>
            <person name="Mousain D."/>
            <person name="Ng V."/>
            <person name="Wang R."/>
            <person name="Wang X."/>
            <person name="Dai Y."/>
            <person name="Henrissat B."/>
            <person name="Grigoriev I.V."/>
            <person name="Guerin-Laguette A."/>
            <person name="Yu F."/>
            <person name="Martin F.M."/>
        </authorList>
    </citation>
    <scope>NUCLEOTIDE SEQUENCE</scope>
    <source>
        <strain evidence="12">QP</strain>
    </source>
</reference>
<dbReference type="EMBL" id="JAKELL010000024">
    <property type="protein sequence ID" value="KAH8992030.1"/>
    <property type="molecule type" value="Genomic_DNA"/>
</dbReference>
<dbReference type="SUPFAM" id="SSF58038">
    <property type="entry name" value="SNARE fusion complex"/>
    <property type="match status" value="1"/>
</dbReference>
<evidence type="ECO:0000259" key="11">
    <source>
        <dbReference type="PROSITE" id="PS50192"/>
    </source>
</evidence>
<evidence type="ECO:0000256" key="1">
    <source>
        <dbReference type="ARBA" id="ARBA00004394"/>
    </source>
</evidence>
<evidence type="ECO:0000256" key="9">
    <source>
        <dbReference type="SAM" id="MobiDB-lite"/>
    </source>
</evidence>
<dbReference type="FunFam" id="1.20.5.110:FF:000057">
    <property type="entry name" value="SNARE complex subunit (Bet1), putative"/>
    <property type="match status" value="1"/>
</dbReference>
<dbReference type="SMART" id="SM00397">
    <property type="entry name" value="t_SNARE"/>
    <property type="match status" value="1"/>
</dbReference>
<keyword evidence="2" id="KW-0813">Transport</keyword>
<dbReference type="Proteomes" id="UP001201163">
    <property type="component" value="Unassembled WGS sequence"/>
</dbReference>
<dbReference type="PANTHER" id="PTHR12791">
    <property type="entry name" value="GOLGI SNARE BET1-RELATED"/>
    <property type="match status" value="1"/>
</dbReference>
<gene>
    <name evidence="12" type="ORF">EDB92DRAFT_621863</name>
</gene>
<dbReference type="InterPro" id="IPR039899">
    <property type="entry name" value="BET1_SNARE"/>
</dbReference>
<dbReference type="GO" id="GO:0015031">
    <property type="term" value="P:protein transport"/>
    <property type="evidence" value="ECO:0007669"/>
    <property type="project" value="UniProtKB-KW"/>
</dbReference>
<evidence type="ECO:0000256" key="5">
    <source>
        <dbReference type="ARBA" id="ARBA00022989"/>
    </source>
</evidence>
<dbReference type="PROSITE" id="PS50192">
    <property type="entry name" value="T_SNARE"/>
    <property type="match status" value="1"/>
</dbReference>
<feature type="compositionally biased region" description="Low complexity" evidence="9">
    <location>
        <begin position="27"/>
        <end position="39"/>
    </location>
</feature>
<keyword evidence="5 10" id="KW-1133">Transmembrane helix</keyword>
<comment type="caution">
    <text evidence="12">The sequence shown here is derived from an EMBL/GenBank/DDBJ whole genome shotgun (WGS) entry which is preliminary data.</text>
</comment>
<keyword evidence="4" id="KW-0653">Protein transport</keyword>
<dbReference type="AlphaFoldDB" id="A0AAD4QE02"/>
<evidence type="ECO:0000256" key="6">
    <source>
        <dbReference type="ARBA" id="ARBA00023034"/>
    </source>
</evidence>
<dbReference type="Gene3D" id="1.20.5.110">
    <property type="match status" value="1"/>
</dbReference>
<sequence length="143" mass="16101">MTQRHRVSRAALGLDTYAPTPPHSGRSSPYPGYHHPSSSDGTPFGGTRFADDLEGQNDEAIEGLGAKVKLLKEITIGIGNEVRESTVQLSQMNNAFAETSGILAGTFRRMNNMADRQGCRWLWYITFLISVFCFFIIVWWFRR</sequence>
<keyword evidence="6" id="KW-0333">Golgi apparatus</keyword>
<evidence type="ECO:0000256" key="10">
    <source>
        <dbReference type="SAM" id="Phobius"/>
    </source>
</evidence>
<dbReference type="CDD" id="cd15853">
    <property type="entry name" value="SNARE_Bet1"/>
    <property type="match status" value="1"/>
</dbReference>
<evidence type="ECO:0000256" key="4">
    <source>
        <dbReference type="ARBA" id="ARBA00022927"/>
    </source>
</evidence>
<feature type="transmembrane region" description="Helical" evidence="10">
    <location>
        <begin position="121"/>
        <end position="141"/>
    </location>
</feature>
<keyword evidence="13" id="KW-1185">Reference proteome</keyword>
<proteinExistence type="predicted"/>
<evidence type="ECO:0000256" key="2">
    <source>
        <dbReference type="ARBA" id="ARBA00022448"/>
    </source>
</evidence>
<accession>A0AAD4QE02</accession>